<evidence type="ECO:0000313" key="2">
    <source>
        <dbReference type="EMBL" id="MDH1503526.1"/>
    </source>
</evidence>
<dbReference type="Proteomes" id="UP001218423">
    <property type="component" value="Chromosome"/>
</dbReference>
<dbReference type="AlphaFoldDB" id="A0A3S5Z6X9"/>
<dbReference type="Pfam" id="PF10746">
    <property type="entry name" value="Phage_holin_2_2"/>
    <property type="match status" value="1"/>
</dbReference>
<dbReference type="GO" id="GO:0044659">
    <property type="term" value="P:viral release from host cell by cytolysis"/>
    <property type="evidence" value="ECO:0007669"/>
    <property type="project" value="InterPro"/>
</dbReference>
<dbReference type="InterPro" id="IPR019682">
    <property type="entry name" value="Phage_T7_Gp17.5_holin"/>
</dbReference>
<dbReference type="RefSeq" id="WP_033132437.1">
    <property type="nucleotide sequence ID" value="NZ_AP022110.1"/>
</dbReference>
<gene>
    <name evidence="3" type="ORF">N5I07_09650</name>
    <name evidence="2" type="ORF">N5I20_00435</name>
    <name evidence="4" type="ORF">P5S46_16090</name>
</gene>
<organism evidence="2 5">
    <name type="scientific">Aeromonas caviae</name>
    <name type="common">Aeromonas punctata</name>
    <dbReference type="NCBI Taxonomy" id="648"/>
    <lineage>
        <taxon>Bacteria</taxon>
        <taxon>Pseudomonadati</taxon>
        <taxon>Pseudomonadota</taxon>
        <taxon>Gammaproteobacteria</taxon>
        <taxon>Aeromonadales</taxon>
        <taxon>Aeromonadaceae</taxon>
        <taxon>Aeromonas</taxon>
    </lineage>
</organism>
<evidence type="ECO:0000313" key="4">
    <source>
        <dbReference type="EMBL" id="WFF97163.1"/>
    </source>
</evidence>
<dbReference type="EMBL" id="JAOCIZ010000001">
    <property type="protein sequence ID" value="MDH1503526.1"/>
    <property type="molecule type" value="Genomic_DNA"/>
</dbReference>
<evidence type="ECO:0008006" key="6">
    <source>
        <dbReference type="Google" id="ProtNLM"/>
    </source>
</evidence>
<evidence type="ECO:0000313" key="5">
    <source>
        <dbReference type="Proteomes" id="UP001161704"/>
    </source>
</evidence>
<name>A0A3S5Z6X9_AERCA</name>
<feature type="transmembrane region" description="Helical" evidence="1">
    <location>
        <begin position="38"/>
        <end position="56"/>
    </location>
</feature>
<accession>A0A3S5Z6X9</accession>
<evidence type="ECO:0000256" key="1">
    <source>
        <dbReference type="SAM" id="Phobius"/>
    </source>
</evidence>
<dbReference type="Proteomes" id="UP001160758">
    <property type="component" value="Unassembled WGS sequence"/>
</dbReference>
<reference evidence="4" key="2">
    <citation type="submission" date="2023-03" db="EMBL/GenBank/DDBJ databases">
        <title>Aeromonas caviae strain AC1520.</title>
        <authorList>
            <person name="Xie T."/>
            <person name="Zhang Q."/>
            <person name="Deng J."/>
            <person name="Li X."/>
        </authorList>
    </citation>
    <scope>NUCLEOTIDE SEQUENCE</scope>
    <source>
        <strain evidence="4">AC1520</strain>
    </source>
</reference>
<keyword evidence="1" id="KW-0472">Membrane</keyword>
<evidence type="ECO:0000313" key="3">
    <source>
        <dbReference type="EMBL" id="MDH1897828.1"/>
    </source>
</evidence>
<proteinExistence type="predicted"/>
<keyword evidence="1" id="KW-0812">Transmembrane</keyword>
<sequence>MNQGHEQIATTVVGETAKSAPPVAVVSMSWAGVSLNDWVLIATLVWLSVQIGWFIWSNIIKPRAKQVG</sequence>
<dbReference type="Proteomes" id="UP001161704">
    <property type="component" value="Unassembled WGS sequence"/>
</dbReference>
<keyword evidence="1" id="KW-1133">Transmembrane helix</keyword>
<protein>
    <recommendedName>
        <fullName evidence="6">Holin</fullName>
    </recommendedName>
</protein>
<dbReference type="EMBL" id="JAOCFT010000001">
    <property type="protein sequence ID" value="MDH1897828.1"/>
    <property type="molecule type" value="Genomic_DNA"/>
</dbReference>
<dbReference type="EMBL" id="CP120942">
    <property type="protein sequence ID" value="WFF97163.1"/>
    <property type="molecule type" value="Genomic_DNA"/>
</dbReference>
<reference evidence="2" key="1">
    <citation type="submission" date="2022-09" db="EMBL/GenBank/DDBJ databases">
        <title>Intensive care unit water sources are persistently colonized with multi-drug resistant bacteria and are the site of extensive horizontal gene transfer of antibiotic resistance genes.</title>
        <authorList>
            <person name="Diorio-Toth L."/>
        </authorList>
    </citation>
    <scope>NUCLEOTIDE SEQUENCE</scope>
    <source>
        <strain evidence="2">GD03710</strain>
        <strain evidence="3">GD03796</strain>
    </source>
</reference>